<evidence type="ECO:0000256" key="3">
    <source>
        <dbReference type="ARBA" id="ARBA00022490"/>
    </source>
</evidence>
<feature type="compositionally biased region" description="Low complexity" evidence="6">
    <location>
        <begin position="223"/>
        <end position="257"/>
    </location>
</feature>
<feature type="domain" description="EDC4-like protein pdc1 beta-propeller" evidence="7">
    <location>
        <begin position="536"/>
        <end position="902"/>
    </location>
</feature>
<feature type="region of interest" description="Disordered" evidence="6">
    <location>
        <begin position="1364"/>
        <end position="1439"/>
    </location>
</feature>
<keyword evidence="4" id="KW-0853">WD repeat</keyword>
<dbReference type="InterPro" id="IPR045152">
    <property type="entry name" value="EDC4-like"/>
</dbReference>
<feature type="compositionally biased region" description="Polar residues" evidence="6">
    <location>
        <begin position="258"/>
        <end position="281"/>
    </location>
</feature>
<keyword evidence="3" id="KW-0963">Cytoplasm</keyword>
<dbReference type="OMA" id="YVNPFDQ"/>
<comment type="similarity">
    <text evidence="2">Belongs to the WD repeat EDC4 family.</text>
</comment>
<proteinExistence type="inferred from homology"/>
<feature type="compositionally biased region" description="Polar residues" evidence="6">
    <location>
        <begin position="1032"/>
        <end position="1041"/>
    </location>
</feature>
<feature type="region of interest" description="Disordered" evidence="6">
    <location>
        <begin position="147"/>
        <end position="281"/>
    </location>
</feature>
<evidence type="ECO:0000313" key="9">
    <source>
        <dbReference type="Proteomes" id="UP000028524"/>
    </source>
</evidence>
<evidence type="ECO:0000256" key="5">
    <source>
        <dbReference type="ARBA" id="ARBA00022737"/>
    </source>
</evidence>
<organism evidence="8 9">
    <name type="scientific">Stachybotrys chlorohalonatus (strain IBT 40285)</name>
    <dbReference type="NCBI Taxonomy" id="1283841"/>
    <lineage>
        <taxon>Eukaryota</taxon>
        <taxon>Fungi</taxon>
        <taxon>Dikarya</taxon>
        <taxon>Ascomycota</taxon>
        <taxon>Pezizomycotina</taxon>
        <taxon>Sordariomycetes</taxon>
        <taxon>Hypocreomycetidae</taxon>
        <taxon>Hypocreales</taxon>
        <taxon>Stachybotryaceae</taxon>
        <taxon>Stachybotrys</taxon>
    </lineage>
</organism>
<dbReference type="Pfam" id="PF24106">
    <property type="entry name" value="Beta-prop_EDC4L"/>
    <property type="match status" value="1"/>
</dbReference>
<dbReference type="SUPFAM" id="SSF50978">
    <property type="entry name" value="WD40 repeat-like"/>
    <property type="match status" value="1"/>
</dbReference>
<feature type="compositionally biased region" description="Low complexity" evidence="6">
    <location>
        <begin position="1388"/>
        <end position="1400"/>
    </location>
</feature>
<protein>
    <recommendedName>
        <fullName evidence="7">EDC4-like protein pdc1 beta-propeller domain-containing protein</fullName>
    </recommendedName>
</protein>
<evidence type="ECO:0000256" key="2">
    <source>
        <dbReference type="ARBA" id="ARBA00009639"/>
    </source>
</evidence>
<dbReference type="Proteomes" id="UP000028524">
    <property type="component" value="Unassembled WGS sequence"/>
</dbReference>
<name>A0A084R296_STAC4</name>
<evidence type="ECO:0000256" key="4">
    <source>
        <dbReference type="ARBA" id="ARBA00022574"/>
    </source>
</evidence>
<feature type="compositionally biased region" description="Polar residues" evidence="6">
    <location>
        <begin position="1370"/>
        <end position="1380"/>
    </location>
</feature>
<feature type="compositionally biased region" description="Low complexity" evidence="6">
    <location>
        <begin position="48"/>
        <end position="62"/>
    </location>
</feature>
<feature type="region of interest" description="Disordered" evidence="6">
    <location>
        <begin position="1026"/>
        <end position="1122"/>
    </location>
</feature>
<evidence type="ECO:0000256" key="6">
    <source>
        <dbReference type="SAM" id="MobiDB-lite"/>
    </source>
</evidence>
<dbReference type="OrthoDB" id="21128at2759"/>
<dbReference type="STRING" id="1283841.A0A084R296"/>
<dbReference type="PANTHER" id="PTHR15598:SF5">
    <property type="entry name" value="ENHANCER OF MRNA-DECAPPING PROTEIN 4"/>
    <property type="match status" value="1"/>
</dbReference>
<dbReference type="InParanoid" id="A0A084R296"/>
<feature type="compositionally biased region" description="Polar residues" evidence="6">
    <location>
        <begin position="15"/>
        <end position="33"/>
    </location>
</feature>
<gene>
    <name evidence="8" type="ORF">S40285_01785</name>
</gene>
<feature type="compositionally biased region" description="Pro residues" evidence="6">
    <location>
        <begin position="1"/>
        <end position="10"/>
    </location>
</feature>
<feature type="region of interest" description="Disordered" evidence="6">
    <location>
        <begin position="317"/>
        <end position="397"/>
    </location>
</feature>
<dbReference type="InterPro" id="IPR055393">
    <property type="entry name" value="Beta-prop_EDC4L"/>
</dbReference>
<accession>A0A084R296</accession>
<dbReference type="GO" id="GO:0000932">
    <property type="term" value="C:P-body"/>
    <property type="evidence" value="ECO:0007669"/>
    <property type="project" value="UniProtKB-SubCell"/>
</dbReference>
<feature type="compositionally biased region" description="Polar residues" evidence="6">
    <location>
        <begin position="1421"/>
        <end position="1431"/>
    </location>
</feature>
<keyword evidence="9" id="KW-1185">Reference proteome</keyword>
<evidence type="ECO:0000256" key="1">
    <source>
        <dbReference type="ARBA" id="ARBA00004201"/>
    </source>
</evidence>
<dbReference type="InterPro" id="IPR036322">
    <property type="entry name" value="WD40_repeat_dom_sf"/>
</dbReference>
<dbReference type="InterPro" id="IPR015943">
    <property type="entry name" value="WD40/YVTN_repeat-like_dom_sf"/>
</dbReference>
<dbReference type="Gene3D" id="2.130.10.10">
    <property type="entry name" value="YVTN repeat-like/Quinoprotein amine dehydrogenase"/>
    <property type="match status" value="1"/>
</dbReference>
<feature type="compositionally biased region" description="Polar residues" evidence="6">
    <location>
        <begin position="1098"/>
        <end position="1111"/>
    </location>
</feature>
<dbReference type="HOGENOM" id="CLU_003635_0_0_1"/>
<feature type="compositionally biased region" description="Basic and acidic residues" evidence="6">
    <location>
        <begin position="321"/>
        <end position="338"/>
    </location>
</feature>
<dbReference type="EMBL" id="KL659203">
    <property type="protein sequence ID" value="KFA70331.1"/>
    <property type="molecule type" value="Genomic_DNA"/>
</dbReference>
<evidence type="ECO:0000259" key="7">
    <source>
        <dbReference type="Pfam" id="PF24106"/>
    </source>
</evidence>
<comment type="subcellular location">
    <subcellularLocation>
        <location evidence="1">Cytoplasm</location>
        <location evidence="1">P-body</location>
    </subcellularLocation>
</comment>
<evidence type="ECO:0000313" key="8">
    <source>
        <dbReference type="EMBL" id="KFA70331.1"/>
    </source>
</evidence>
<sequence length="1630" mass="179515">MDLPPAPTPPVNSGMAPSSDRTANLLNLLKFSTTGGGGGPVPQPQPQPAQQQQQQQHAQPQYLHHHQPDLDDDRHQPSYQYQQNQSQDPQQQHQLQLQRQQNQQLQLQHQLQIQQLQQQSQNWPSLIHQPAPTGADPSGLLAALMRGAQEADDSPRQAPALPSVAPSNAFGNGEPTADTRSYLLNLLNRPKPSQGEVPLLTEAPPSNDLDPETPEPHNDNARYYDQYQQQQQQHPSHYNPQQYQQAQHQQHLEQQSQRSNSYVDVQHPPSNVESFSYPSTTQESQADVSALYQQLMGSLAHASPQRDAALPSNAAPPFQVLKKDHGSPAGSHHTDPHRPGSGRSPLTSPPVQVRRAVDRASSLASHHSFQSHHSHHSPQSSRHSVKDTPPTAEFDGYTEKHNGTVAEAVSEIAEQVDHDAREALERAEQARSQPDATEIAAADAELLATAHIVEKQIHDIKKDLENDPEYDAMEQVLVKNIEESVQNIVDDVQGVADSWESADQEEIVVIEEKEAPPVKVYNFPMKPWISISLQEDDGLNRPEFREESIMDIARLKKEFDQMDRNLYTASQAYMAYGMSKQGGLRVIRQEDGKDAKVFTDTKDRIFNLGMSVTPSDYDGVHKESIIGTGVSGTVYWVQIKDGDKDHIEDTHLEQYGFALPPITSQEGDAPGGVLKTRARASTAHPEYFAVGRGKSINLIWPSYIMQNNLFKAGHDRVVDTEALFQQCSLKINTGKAGKDFTFSQDDTVVVSLDKSGRIKFWDVRDLTATKEGSDPRAPLPAQLNLEVKEPLLTLASTPEGEKAWPTSVLLLDKQRPYQKRCALRYMIVGMKQNHTLQLWDLALGKPVQEFNLPHSKESDAVCSVMYHPATGMLVIGHPTRNSVYFAHLSAPKYNLKSVSQAEYIQRLVVQDSSIPQPDSTAVISGVREYSFASRGILRSLDILCNPAMAQESDEPTLFELYAMHSKGVACLLVKQGELGWSKDNKVLDPVDAVAEGIVLVSKLKSPQPAEPTIANELPTVRIANRGAPKETIQATPVQSDAPQRGPESVTPVKVKSEPKETETPVQSSKENNQPEKPERKSRKKKSAAAAAAHAEGATNGSSTHATPSNKTDNPKGVNNAASGGISSEALEAAIAGAESRLNASLSDQFKSSLKNLHHKIDDGVRTRDESFNQHQLKLLDMVSEVLNENTQKVLESLIHQQFIDLVIPAVGEKAGKTVTDVLNSKLQPAVTESVHKEIQGNMPHALNRALRSGDFINTISDRVSASVTPSVQNEVLATLTQRMNPLLSSIATQTAQSVTGELRQQYHDQMELMKAQHAADTAKIDQLMSYVTSLTEMVTTMAASQSALQAEFLKFKQQPVHELPGISGASGPQPSATNYNAGLAQGYSSHINNPPSHHSSFAAPQPPSHGQPLVGSPQYMRGSQQHISSPQASAAASEHVGSVSGVSGLAGAYAKQMTKSDAEAEHDLVQRIRGIEVAIQEGRLQEAMIQWIQSGREGEIFRRCLSRFPPSKFENLPSLILLVVIATIAKDLKPNPRLKEEIDWLEMAVRAFSEHMPRTDWDQPGSREVRQSTTQTMQLLINRLNPLMAGIQDGFPTDPFLLKLERGKLEWIIRSSEHVLEASGNQRLYE</sequence>
<keyword evidence="5" id="KW-0677">Repeat</keyword>
<feature type="region of interest" description="Disordered" evidence="6">
    <location>
        <begin position="1"/>
        <end position="99"/>
    </location>
</feature>
<dbReference type="FunFam" id="2.130.10.10:FF:000817">
    <property type="entry name" value="WGS project CABT00000000 data, contig 2.15"/>
    <property type="match status" value="1"/>
</dbReference>
<reference evidence="8 9" key="1">
    <citation type="journal article" date="2014" name="BMC Genomics">
        <title>Comparative genome sequencing reveals chemotype-specific gene clusters in the toxigenic black mold Stachybotrys.</title>
        <authorList>
            <person name="Semeiks J."/>
            <person name="Borek D."/>
            <person name="Otwinowski Z."/>
            <person name="Grishin N.V."/>
        </authorList>
    </citation>
    <scope>NUCLEOTIDE SEQUENCE [LARGE SCALE GENOMIC DNA]</scope>
    <source>
        <strain evidence="8 9">IBT 40285</strain>
    </source>
</reference>
<dbReference type="GO" id="GO:0031087">
    <property type="term" value="P:deadenylation-independent decapping of nuclear-transcribed mRNA"/>
    <property type="evidence" value="ECO:0007669"/>
    <property type="project" value="InterPro"/>
</dbReference>
<feature type="compositionally biased region" description="Low complexity" evidence="6">
    <location>
        <begin position="77"/>
        <end position="99"/>
    </location>
</feature>
<dbReference type="PANTHER" id="PTHR15598">
    <property type="entry name" value="ENHANCER OF MRNA-DECAPPING PROTEIN 4"/>
    <property type="match status" value="1"/>
</dbReference>
<feature type="compositionally biased region" description="Basic and acidic residues" evidence="6">
    <location>
        <begin position="66"/>
        <end position="76"/>
    </location>
</feature>